<proteinExistence type="predicted"/>
<comment type="caution">
    <text evidence="2">The sequence shown here is derived from an EMBL/GenBank/DDBJ whole genome shotgun (WGS) entry which is preliminary data.</text>
</comment>
<keyword evidence="1" id="KW-0472">Membrane</keyword>
<keyword evidence="1" id="KW-0812">Transmembrane</keyword>
<organism evidence="2 3">
    <name type="scientific">Stephania yunnanensis</name>
    <dbReference type="NCBI Taxonomy" id="152371"/>
    <lineage>
        <taxon>Eukaryota</taxon>
        <taxon>Viridiplantae</taxon>
        <taxon>Streptophyta</taxon>
        <taxon>Embryophyta</taxon>
        <taxon>Tracheophyta</taxon>
        <taxon>Spermatophyta</taxon>
        <taxon>Magnoliopsida</taxon>
        <taxon>Ranunculales</taxon>
        <taxon>Menispermaceae</taxon>
        <taxon>Menispermoideae</taxon>
        <taxon>Cissampelideae</taxon>
        <taxon>Stephania</taxon>
    </lineage>
</organism>
<gene>
    <name evidence="2" type="ORF">Syun_026678</name>
</gene>
<keyword evidence="1" id="KW-1133">Transmembrane helix</keyword>
<evidence type="ECO:0000256" key="1">
    <source>
        <dbReference type="SAM" id="Phobius"/>
    </source>
</evidence>
<protein>
    <submittedName>
        <fullName evidence="2">Uncharacterized protein</fullName>
    </submittedName>
</protein>
<evidence type="ECO:0000313" key="2">
    <source>
        <dbReference type="EMBL" id="KAK9099633.1"/>
    </source>
</evidence>
<keyword evidence="3" id="KW-1185">Reference proteome</keyword>
<accession>A0AAP0EZJ1</accession>
<name>A0AAP0EZJ1_9MAGN</name>
<sequence>MQLSLVSITLSSFLFFSRVVSSMVSLFFAHKLSCLLFILVVVGCKVTLQ</sequence>
<dbReference type="AlphaFoldDB" id="A0AAP0EZJ1"/>
<reference evidence="2 3" key="1">
    <citation type="submission" date="2024-01" db="EMBL/GenBank/DDBJ databases">
        <title>Genome assemblies of Stephania.</title>
        <authorList>
            <person name="Yang L."/>
        </authorList>
    </citation>
    <scope>NUCLEOTIDE SEQUENCE [LARGE SCALE GENOMIC DNA]</scope>
    <source>
        <strain evidence="2">YNDBR</strain>
        <tissue evidence="2">Leaf</tissue>
    </source>
</reference>
<dbReference type="EMBL" id="JBBNAF010000011">
    <property type="protein sequence ID" value="KAK9099633.1"/>
    <property type="molecule type" value="Genomic_DNA"/>
</dbReference>
<dbReference type="Proteomes" id="UP001420932">
    <property type="component" value="Unassembled WGS sequence"/>
</dbReference>
<evidence type="ECO:0000313" key="3">
    <source>
        <dbReference type="Proteomes" id="UP001420932"/>
    </source>
</evidence>
<feature type="transmembrane region" description="Helical" evidence="1">
    <location>
        <begin position="27"/>
        <end position="48"/>
    </location>
</feature>